<feature type="compositionally biased region" description="Low complexity" evidence="1">
    <location>
        <begin position="18"/>
        <end position="27"/>
    </location>
</feature>
<feature type="region of interest" description="Disordered" evidence="1">
    <location>
        <begin position="1"/>
        <end position="27"/>
    </location>
</feature>
<reference evidence="4" key="1">
    <citation type="submission" date="2021-01" db="EMBL/GenBank/DDBJ databases">
        <authorList>
            <person name="Corre E."/>
            <person name="Pelletier E."/>
            <person name="Niang G."/>
            <person name="Scheremetjew M."/>
            <person name="Finn R."/>
            <person name="Kale V."/>
            <person name="Holt S."/>
            <person name="Cochrane G."/>
            <person name="Meng A."/>
            <person name="Brown T."/>
            <person name="Cohen L."/>
        </authorList>
    </citation>
    <scope>NUCLEOTIDE SEQUENCE</scope>
    <source>
        <strain evidence="4">RCC1614</strain>
    </source>
</reference>
<name>A0A6U0L9H8_MICPS</name>
<evidence type="ECO:0000313" key="3">
    <source>
        <dbReference type="EMBL" id="CAD8248308.1"/>
    </source>
</evidence>
<evidence type="ECO:0000256" key="1">
    <source>
        <dbReference type="SAM" id="MobiDB-lite"/>
    </source>
</evidence>
<evidence type="ECO:0000256" key="2">
    <source>
        <dbReference type="SAM" id="Phobius"/>
    </source>
</evidence>
<proteinExistence type="predicted"/>
<feature type="compositionally biased region" description="Polar residues" evidence="1">
    <location>
        <begin position="1"/>
        <end position="10"/>
    </location>
</feature>
<keyword evidence="2" id="KW-0472">Membrane</keyword>
<organism evidence="4">
    <name type="scientific">Micromonas pusilla</name>
    <name type="common">Picoplanktonic green alga</name>
    <name type="synonym">Chromulina pusilla</name>
    <dbReference type="NCBI Taxonomy" id="38833"/>
    <lineage>
        <taxon>Eukaryota</taxon>
        <taxon>Viridiplantae</taxon>
        <taxon>Chlorophyta</taxon>
        <taxon>Mamiellophyceae</taxon>
        <taxon>Mamiellales</taxon>
        <taxon>Mamiellaceae</taxon>
        <taxon>Micromonas</taxon>
    </lineage>
</organism>
<sequence>MAAMTSTLTTRVVAAPKRATSSSSSSSSRRATVAVRASASPLKSAVASVSTASATAAIAFLASASPAMAASQTDETIAFLKAFWEFRTADPASFIAYTVLPIAVPYAVFKVLCDRKSERRRAELAAGGWDAFMLERGLPIDVLSLPQLNAFAAAAEKDLLDDEMVREFVRQKEISELWQKSTINVEDPRMENAKQRARAEKILALREEKANAGGN</sequence>
<protein>
    <submittedName>
        <fullName evidence="4">Uncharacterized protein</fullName>
    </submittedName>
</protein>
<keyword evidence="2" id="KW-0812">Transmembrane</keyword>
<dbReference type="AlphaFoldDB" id="A0A6U0L9H8"/>
<accession>A0A6U0L9H8</accession>
<feature type="transmembrane region" description="Helical" evidence="2">
    <location>
        <begin position="93"/>
        <end position="113"/>
    </location>
</feature>
<evidence type="ECO:0000313" key="4">
    <source>
        <dbReference type="EMBL" id="CAD8248310.1"/>
    </source>
</evidence>
<keyword evidence="2" id="KW-1133">Transmembrane helix</keyword>
<dbReference type="EMBL" id="HBDY01014700">
    <property type="protein sequence ID" value="CAD8248310.1"/>
    <property type="molecule type" value="Transcribed_RNA"/>
</dbReference>
<dbReference type="EMBL" id="HBDY01014699">
    <property type="protein sequence ID" value="CAD8248308.1"/>
    <property type="molecule type" value="Transcribed_RNA"/>
</dbReference>
<gene>
    <name evidence="3" type="ORF">MPUS1402_LOCUS11146</name>
    <name evidence="4" type="ORF">MPUS1402_LOCUS11147</name>
</gene>